<accession>A0AAE0BWF2</accession>
<name>A0AAE0BWF2_9CHLO</name>
<dbReference type="CDD" id="cd07067">
    <property type="entry name" value="HP_PGM_like"/>
    <property type="match status" value="1"/>
</dbReference>
<gene>
    <name evidence="1" type="ORF">CYMTET_46296</name>
</gene>
<dbReference type="Proteomes" id="UP001190700">
    <property type="component" value="Unassembled WGS sequence"/>
</dbReference>
<proteinExistence type="predicted"/>
<reference evidence="1 2" key="1">
    <citation type="journal article" date="2015" name="Genome Biol. Evol.">
        <title>Comparative Genomics of a Bacterivorous Green Alga Reveals Evolutionary Causalities and Consequences of Phago-Mixotrophic Mode of Nutrition.</title>
        <authorList>
            <person name="Burns J.A."/>
            <person name="Paasch A."/>
            <person name="Narechania A."/>
            <person name="Kim E."/>
        </authorList>
    </citation>
    <scope>NUCLEOTIDE SEQUENCE [LARGE SCALE GENOMIC DNA]</scope>
    <source>
        <strain evidence="1 2">PLY_AMNH</strain>
    </source>
</reference>
<protein>
    <recommendedName>
        <fullName evidence="3">Phosphoglycerate mutase</fullName>
    </recommendedName>
</protein>
<comment type="caution">
    <text evidence="1">The sequence shown here is derived from an EMBL/GenBank/DDBJ whole genome shotgun (WGS) entry which is preliminary data.</text>
</comment>
<dbReference type="Pfam" id="PF00300">
    <property type="entry name" value="His_Phos_1"/>
    <property type="match status" value="2"/>
</dbReference>
<dbReference type="AlphaFoldDB" id="A0AAE0BWF2"/>
<dbReference type="Gene3D" id="3.40.50.1240">
    <property type="entry name" value="Phosphoglycerate mutase-like"/>
    <property type="match status" value="1"/>
</dbReference>
<organism evidence="1 2">
    <name type="scientific">Cymbomonas tetramitiformis</name>
    <dbReference type="NCBI Taxonomy" id="36881"/>
    <lineage>
        <taxon>Eukaryota</taxon>
        <taxon>Viridiplantae</taxon>
        <taxon>Chlorophyta</taxon>
        <taxon>Pyramimonadophyceae</taxon>
        <taxon>Pyramimonadales</taxon>
        <taxon>Pyramimonadaceae</taxon>
        <taxon>Cymbomonas</taxon>
    </lineage>
</organism>
<dbReference type="InterPro" id="IPR013078">
    <property type="entry name" value="His_Pase_superF_clade-1"/>
</dbReference>
<evidence type="ECO:0008006" key="3">
    <source>
        <dbReference type="Google" id="ProtNLM"/>
    </source>
</evidence>
<keyword evidence="2" id="KW-1185">Reference proteome</keyword>
<dbReference type="PANTHER" id="PTHR16469">
    <property type="entry name" value="UBIQUITIN-ASSOCIATED AND SH3 DOMAIN-CONTAINING BA-RELATED"/>
    <property type="match status" value="1"/>
</dbReference>
<evidence type="ECO:0000313" key="1">
    <source>
        <dbReference type="EMBL" id="KAK3244081.1"/>
    </source>
</evidence>
<evidence type="ECO:0000313" key="2">
    <source>
        <dbReference type="Proteomes" id="UP001190700"/>
    </source>
</evidence>
<dbReference type="SUPFAM" id="SSF53254">
    <property type="entry name" value="Phosphoglycerate mutase-like"/>
    <property type="match status" value="1"/>
</dbReference>
<dbReference type="SMART" id="SM00855">
    <property type="entry name" value="PGAM"/>
    <property type="match status" value="1"/>
</dbReference>
<dbReference type="EMBL" id="LGRX02032309">
    <property type="protein sequence ID" value="KAK3244081.1"/>
    <property type="molecule type" value="Genomic_DNA"/>
</dbReference>
<dbReference type="InterPro" id="IPR051710">
    <property type="entry name" value="Phosphatase_SH3-domain"/>
</dbReference>
<dbReference type="InterPro" id="IPR029033">
    <property type="entry name" value="His_PPase_superfam"/>
</dbReference>
<sequence length="272" mass="29692">MPVVLVRHGERLDYVQQGWVATSQRPWDPPLTEQGKHMATRAGIAIKQLLHAHLLPPVTQVFSSPLIRCVETATLAAASLDHQDKIAIEPALVETICEHWYRAWAVPGANAKWGGPPHCRLGVPVVESQLHPCALKPAGSLYHSAHQLHALFGDVVHDGNGYIPTISADSLTHTWHKTETEGDLRRRMGAFAELCEEKYPGETVVLCSHGGPVVGCFEFLMQAEDSSELACGYTAIFVLVKEEGRWRGLVKGSTDHLHENEDLGLATAGKAA</sequence>
<dbReference type="PANTHER" id="PTHR16469:SF27">
    <property type="entry name" value="UBIQUITIN-ASSOCIATED AND SH3 DOMAIN-CONTAINING BA-RELATED"/>
    <property type="match status" value="1"/>
</dbReference>